<dbReference type="GO" id="GO:0006882">
    <property type="term" value="P:intracellular zinc ion homeostasis"/>
    <property type="evidence" value="ECO:0007669"/>
    <property type="project" value="TreeGrafter"/>
</dbReference>
<keyword evidence="8" id="KW-1185">Reference proteome</keyword>
<dbReference type="Proteomes" id="UP001221757">
    <property type="component" value="Unassembled WGS sequence"/>
</dbReference>
<evidence type="ECO:0000256" key="5">
    <source>
        <dbReference type="PIRSR" id="PIRSR604254-1"/>
    </source>
</evidence>
<name>A0AAD7DKK1_MYCRO</name>
<evidence type="ECO:0000256" key="4">
    <source>
        <dbReference type="ARBA" id="ARBA00023136"/>
    </source>
</evidence>
<keyword evidence="5" id="KW-0862">Zinc</keyword>
<dbReference type="InterPro" id="IPR004254">
    <property type="entry name" value="AdipoR/HlyIII-related"/>
</dbReference>
<feature type="region of interest" description="Disordered" evidence="6">
    <location>
        <begin position="27"/>
        <end position="53"/>
    </location>
</feature>
<keyword evidence="3" id="KW-1133">Transmembrane helix</keyword>
<dbReference type="PANTHER" id="PTHR20855:SF97">
    <property type="entry name" value="ADIPOR-LIKE RECEPTOR IZH3-RELATED"/>
    <property type="match status" value="1"/>
</dbReference>
<evidence type="ECO:0000313" key="8">
    <source>
        <dbReference type="Proteomes" id="UP001221757"/>
    </source>
</evidence>
<dbReference type="EMBL" id="JARKIE010000046">
    <property type="protein sequence ID" value="KAJ7693411.1"/>
    <property type="molecule type" value="Genomic_DNA"/>
</dbReference>
<comment type="caution">
    <text evidence="7">The sequence shown here is derived from an EMBL/GenBank/DDBJ whole genome shotgun (WGS) entry which is preliminary data.</text>
</comment>
<keyword evidence="2" id="KW-0812">Transmembrane</keyword>
<evidence type="ECO:0000256" key="3">
    <source>
        <dbReference type="ARBA" id="ARBA00022989"/>
    </source>
</evidence>
<gene>
    <name evidence="7" type="ORF">B0H17DRAFT_501496</name>
</gene>
<dbReference type="GO" id="GO:0038023">
    <property type="term" value="F:signaling receptor activity"/>
    <property type="evidence" value="ECO:0007669"/>
    <property type="project" value="TreeGrafter"/>
</dbReference>
<feature type="compositionally biased region" description="Low complexity" evidence="6">
    <location>
        <begin position="27"/>
        <end position="36"/>
    </location>
</feature>
<dbReference type="GO" id="GO:0046872">
    <property type="term" value="F:metal ion binding"/>
    <property type="evidence" value="ECO:0007669"/>
    <property type="project" value="UniProtKB-KW"/>
</dbReference>
<evidence type="ECO:0000256" key="6">
    <source>
        <dbReference type="SAM" id="MobiDB-lite"/>
    </source>
</evidence>
<proteinExistence type="predicted"/>
<reference evidence="7" key="1">
    <citation type="submission" date="2023-03" db="EMBL/GenBank/DDBJ databases">
        <title>Massive genome expansion in bonnet fungi (Mycena s.s.) driven by repeated elements and novel gene families across ecological guilds.</title>
        <authorList>
            <consortium name="Lawrence Berkeley National Laboratory"/>
            <person name="Harder C.B."/>
            <person name="Miyauchi S."/>
            <person name="Viragh M."/>
            <person name="Kuo A."/>
            <person name="Thoen E."/>
            <person name="Andreopoulos B."/>
            <person name="Lu D."/>
            <person name="Skrede I."/>
            <person name="Drula E."/>
            <person name="Henrissat B."/>
            <person name="Morin E."/>
            <person name="Kohler A."/>
            <person name="Barry K."/>
            <person name="LaButti K."/>
            <person name="Morin E."/>
            <person name="Salamov A."/>
            <person name="Lipzen A."/>
            <person name="Mereny Z."/>
            <person name="Hegedus B."/>
            <person name="Baldrian P."/>
            <person name="Stursova M."/>
            <person name="Weitz H."/>
            <person name="Taylor A."/>
            <person name="Grigoriev I.V."/>
            <person name="Nagy L.G."/>
            <person name="Martin F."/>
            <person name="Kauserud H."/>
        </authorList>
    </citation>
    <scope>NUCLEOTIDE SEQUENCE</scope>
    <source>
        <strain evidence="7">CBHHK067</strain>
    </source>
</reference>
<accession>A0AAD7DKK1</accession>
<organism evidence="7 8">
    <name type="scientific">Mycena rosella</name>
    <name type="common">Pink bonnet</name>
    <name type="synonym">Agaricus rosellus</name>
    <dbReference type="NCBI Taxonomy" id="1033263"/>
    <lineage>
        <taxon>Eukaryota</taxon>
        <taxon>Fungi</taxon>
        <taxon>Dikarya</taxon>
        <taxon>Basidiomycota</taxon>
        <taxon>Agaricomycotina</taxon>
        <taxon>Agaricomycetes</taxon>
        <taxon>Agaricomycetidae</taxon>
        <taxon>Agaricales</taxon>
        <taxon>Marasmiineae</taxon>
        <taxon>Mycenaceae</taxon>
        <taxon>Mycena</taxon>
    </lineage>
</organism>
<comment type="subcellular location">
    <subcellularLocation>
        <location evidence="1">Membrane</location>
        <topology evidence="1">Multi-pass membrane protein</topology>
    </subcellularLocation>
</comment>
<sequence>MAGCAHHRAMETCARVDYVGIGCSGASASLSASPSPRSRRSRASPRCKGGARCSASSVTPVAPSLLFYIVGLLIYATQVPERLVPPRVGRAMDSVGAGSHALWHVCIVLAMRAHREGIKEIGRRAGVRGCVVGGGM</sequence>
<dbReference type="AlphaFoldDB" id="A0AAD7DKK1"/>
<dbReference type="PANTHER" id="PTHR20855">
    <property type="entry name" value="ADIPOR/PROGESTIN RECEPTOR-RELATED"/>
    <property type="match status" value="1"/>
</dbReference>
<keyword evidence="4" id="KW-0472">Membrane</keyword>
<evidence type="ECO:0000256" key="2">
    <source>
        <dbReference type="ARBA" id="ARBA00022692"/>
    </source>
</evidence>
<keyword evidence="5" id="KW-0479">Metal-binding</keyword>
<feature type="binding site" evidence="5">
    <location>
        <position position="104"/>
    </location>
    <ligand>
        <name>Zn(2+)</name>
        <dbReference type="ChEBI" id="CHEBI:29105"/>
    </ligand>
</feature>
<evidence type="ECO:0000313" key="7">
    <source>
        <dbReference type="EMBL" id="KAJ7693411.1"/>
    </source>
</evidence>
<dbReference type="GO" id="GO:0016020">
    <property type="term" value="C:membrane"/>
    <property type="evidence" value="ECO:0007669"/>
    <property type="project" value="UniProtKB-SubCell"/>
</dbReference>
<feature type="binding site" evidence="5">
    <location>
        <position position="100"/>
    </location>
    <ligand>
        <name>Zn(2+)</name>
        <dbReference type="ChEBI" id="CHEBI:29105"/>
    </ligand>
</feature>
<evidence type="ECO:0000256" key="1">
    <source>
        <dbReference type="ARBA" id="ARBA00004141"/>
    </source>
</evidence>
<protein>
    <submittedName>
        <fullName evidence="7">Uncharacterized protein</fullName>
    </submittedName>
</protein>
<dbReference type="Pfam" id="PF03006">
    <property type="entry name" value="HlyIII"/>
    <property type="match status" value="1"/>
</dbReference>